<feature type="domain" description="PTS EIIA type-1" evidence="7">
    <location>
        <begin position="47"/>
        <end position="153"/>
    </location>
</feature>
<keyword evidence="6" id="KW-0418">Kinase</keyword>
<evidence type="ECO:0000256" key="4">
    <source>
        <dbReference type="ARBA" id="ARBA00022679"/>
    </source>
</evidence>
<keyword evidence="9" id="KW-1185">Reference proteome</keyword>
<dbReference type="Gene3D" id="2.70.70.10">
    <property type="entry name" value="Glucose Permease (Domain IIA)"/>
    <property type="match status" value="1"/>
</dbReference>
<dbReference type="PROSITE" id="PS51093">
    <property type="entry name" value="PTS_EIIA_TYPE_1"/>
    <property type="match status" value="1"/>
</dbReference>
<evidence type="ECO:0000256" key="3">
    <source>
        <dbReference type="ARBA" id="ARBA00022597"/>
    </source>
</evidence>
<dbReference type="SUPFAM" id="SSF51261">
    <property type="entry name" value="Duplicated hybrid motif"/>
    <property type="match status" value="1"/>
</dbReference>
<accession>A0ABX5N377</accession>
<dbReference type="PANTHER" id="PTHR45008">
    <property type="entry name" value="PTS SYSTEM GLUCOSE-SPECIFIC EIIA COMPONENT"/>
    <property type="match status" value="1"/>
</dbReference>
<evidence type="ECO:0000256" key="2">
    <source>
        <dbReference type="ARBA" id="ARBA00022448"/>
    </source>
</evidence>
<organism evidence="8 9">
    <name type="scientific">Lactobacillus melliventris</name>
    <dbReference type="NCBI Taxonomy" id="1218507"/>
    <lineage>
        <taxon>Bacteria</taxon>
        <taxon>Bacillati</taxon>
        <taxon>Bacillota</taxon>
        <taxon>Bacilli</taxon>
        <taxon>Lactobacillales</taxon>
        <taxon>Lactobacillaceae</taxon>
        <taxon>Lactobacillus</taxon>
    </lineage>
</organism>
<dbReference type="Proteomes" id="UP000247698">
    <property type="component" value="Unassembled WGS sequence"/>
</dbReference>
<dbReference type="InterPro" id="IPR050890">
    <property type="entry name" value="PTS_EIIA_component"/>
</dbReference>
<keyword evidence="4" id="KW-0808">Transferase</keyword>
<keyword evidence="2" id="KW-0813">Transport</keyword>
<evidence type="ECO:0000313" key="9">
    <source>
        <dbReference type="Proteomes" id="UP000247698"/>
    </source>
</evidence>
<dbReference type="InterPro" id="IPR001127">
    <property type="entry name" value="PTS_EIIA_1_perm"/>
</dbReference>
<dbReference type="PANTHER" id="PTHR45008:SF1">
    <property type="entry name" value="PTS SYSTEM GLUCOSE-SPECIFIC EIIA COMPONENT"/>
    <property type="match status" value="1"/>
</dbReference>
<evidence type="ECO:0000256" key="1">
    <source>
        <dbReference type="ARBA" id="ARBA00004496"/>
    </source>
</evidence>
<dbReference type="NCBIfam" id="TIGR00830">
    <property type="entry name" value="PTBA"/>
    <property type="match status" value="1"/>
</dbReference>
<comment type="subcellular location">
    <subcellularLocation>
        <location evidence="1">Cytoplasm</location>
    </subcellularLocation>
</comment>
<keyword evidence="5" id="KW-0598">Phosphotransferase system</keyword>
<reference evidence="8 9" key="1">
    <citation type="submission" date="2018-05" db="EMBL/GenBank/DDBJ databases">
        <title>Reference genomes for bee gut microbiota database.</title>
        <authorList>
            <person name="Ellegaard K.M."/>
        </authorList>
    </citation>
    <scope>NUCLEOTIDE SEQUENCE [LARGE SCALE GENOMIC DNA]</scope>
    <source>
        <strain evidence="8 9">ESL0184</strain>
    </source>
</reference>
<dbReference type="InterPro" id="IPR011055">
    <property type="entry name" value="Dup_hybrid_motif"/>
</dbReference>
<evidence type="ECO:0000256" key="6">
    <source>
        <dbReference type="ARBA" id="ARBA00022777"/>
    </source>
</evidence>
<evidence type="ECO:0000256" key="5">
    <source>
        <dbReference type="ARBA" id="ARBA00022683"/>
    </source>
</evidence>
<name>A0ABX5N377_9LACO</name>
<dbReference type="PROSITE" id="PS00371">
    <property type="entry name" value="PTS_EIIA_TYPE_1_HIS"/>
    <property type="match status" value="1"/>
</dbReference>
<evidence type="ECO:0000259" key="7">
    <source>
        <dbReference type="PROSITE" id="PS51093"/>
    </source>
</evidence>
<sequence length="180" mass="19769">MLTNCCASKSFFVKGEIVFNFFKKKTTKFTVTAPIPGILKNLSEVKDPVFSQKMMGDGFAISLSSTATSVFAPVAGKIVSLPESHHAVGIVTQDGDEVLVHIGIDTVNLNGQGFSAVVEQNEEITQGQELVRLSREFLESKEVDLTTMVIFTKLIPEHQGWKMTKNYGDNVTNLDIIVEK</sequence>
<dbReference type="Pfam" id="PF00358">
    <property type="entry name" value="PTS_EIIA_1"/>
    <property type="match status" value="1"/>
</dbReference>
<gene>
    <name evidence="8" type="ORF">DK873_01335</name>
</gene>
<comment type="caution">
    <text evidence="8">The sequence shown here is derived from an EMBL/GenBank/DDBJ whole genome shotgun (WGS) entry which is preliminary data.</text>
</comment>
<dbReference type="EMBL" id="QGLG01000001">
    <property type="protein sequence ID" value="PXY86218.1"/>
    <property type="molecule type" value="Genomic_DNA"/>
</dbReference>
<proteinExistence type="predicted"/>
<protein>
    <submittedName>
        <fullName evidence="8">PTS glucose transporter subunit IIA</fullName>
    </submittedName>
</protein>
<evidence type="ECO:0000313" key="8">
    <source>
        <dbReference type="EMBL" id="PXY86218.1"/>
    </source>
</evidence>
<keyword evidence="3 8" id="KW-0762">Sugar transport</keyword>